<dbReference type="STRING" id="1333998.M2A_1413"/>
<evidence type="ECO:0000313" key="3">
    <source>
        <dbReference type="EMBL" id="GAK44914.1"/>
    </source>
</evidence>
<dbReference type="AlphaFoldDB" id="A0A081BA46"/>
<keyword evidence="1" id="KW-0175">Coiled coil</keyword>
<protein>
    <submittedName>
        <fullName evidence="3">Putative methyl-accepting chemotaxis protein</fullName>
    </submittedName>
</protein>
<evidence type="ECO:0000256" key="1">
    <source>
        <dbReference type="SAM" id="Coils"/>
    </source>
</evidence>
<keyword evidence="4" id="KW-1185">Reference proteome</keyword>
<name>A0A081BA46_9HYPH</name>
<comment type="caution">
    <text evidence="3">The sequence shown here is derived from an EMBL/GenBank/DDBJ whole genome shotgun (WGS) entry which is preliminary data.</text>
</comment>
<reference evidence="3 4" key="1">
    <citation type="submission" date="2014-07" db="EMBL/GenBank/DDBJ databases">
        <title>Tepidicaulis marinum gen. nov., sp. nov., a novel marine bacterium denitrifying nitrate to nitrous oxide strictly under microaerobic conditions.</title>
        <authorList>
            <person name="Takeuchi M."/>
            <person name="Yamagishi T."/>
            <person name="Kamagata Y."/>
            <person name="Oshima K."/>
            <person name="Hattori M."/>
            <person name="Katayama T."/>
            <person name="Hanada S."/>
            <person name="Tamaki H."/>
            <person name="Marumo K."/>
            <person name="Maeda H."/>
            <person name="Nedachi M."/>
            <person name="Iwasaki W."/>
            <person name="Suwa Y."/>
            <person name="Sakata S."/>
        </authorList>
    </citation>
    <scope>NUCLEOTIDE SEQUENCE [LARGE SCALE GENOMIC DNA]</scope>
    <source>
        <strain evidence="3 4">MA2</strain>
    </source>
</reference>
<dbReference type="EMBL" id="BBIO01000006">
    <property type="protein sequence ID" value="GAK44914.1"/>
    <property type="molecule type" value="Genomic_DNA"/>
</dbReference>
<sequence>MAGQVMPKPVPEKPADDGETRHRELLDAIGRLEARLSATDMSAFTQAAPVSSDILDQYKSELKEAAKLKSQVERLQGAVRDTQAEIKAMQYEQPDLQRLSHATDELEEVISHNELAADTILSAAEAIDESATRLADQLKGSDAAAVYDIREQSIAILQACNFHDITSQRITKVLRSIKNLEERLESIHGIWGDGAFDDIAVPVEEKDEYQSLLHGPALPSEEHCSQEDIDALFD</sequence>
<feature type="coiled-coil region" evidence="1">
    <location>
        <begin position="55"/>
        <end position="92"/>
    </location>
</feature>
<feature type="compositionally biased region" description="Basic and acidic residues" evidence="2">
    <location>
        <begin position="10"/>
        <end position="21"/>
    </location>
</feature>
<dbReference type="Gene3D" id="1.10.287.500">
    <property type="entry name" value="Helix hairpin bin"/>
    <property type="match status" value="1"/>
</dbReference>
<dbReference type="SUPFAM" id="SSF75708">
    <property type="entry name" value="Chemotaxis phosphatase CheZ"/>
    <property type="match status" value="1"/>
</dbReference>
<accession>A0A081BA46</accession>
<organism evidence="3 4">
    <name type="scientific">Tepidicaulis marinus</name>
    <dbReference type="NCBI Taxonomy" id="1333998"/>
    <lineage>
        <taxon>Bacteria</taxon>
        <taxon>Pseudomonadati</taxon>
        <taxon>Pseudomonadota</taxon>
        <taxon>Alphaproteobacteria</taxon>
        <taxon>Hyphomicrobiales</taxon>
        <taxon>Parvibaculaceae</taxon>
        <taxon>Tepidicaulis</taxon>
    </lineage>
</organism>
<dbReference type="eggNOG" id="COG3143">
    <property type="taxonomic scope" value="Bacteria"/>
</dbReference>
<evidence type="ECO:0000256" key="2">
    <source>
        <dbReference type="SAM" id="MobiDB-lite"/>
    </source>
</evidence>
<evidence type="ECO:0000313" key="4">
    <source>
        <dbReference type="Proteomes" id="UP000028702"/>
    </source>
</evidence>
<feature type="region of interest" description="Disordered" evidence="2">
    <location>
        <begin position="1"/>
        <end position="21"/>
    </location>
</feature>
<gene>
    <name evidence="3" type="ORF">M2A_1413</name>
</gene>
<dbReference type="Proteomes" id="UP000028702">
    <property type="component" value="Unassembled WGS sequence"/>
</dbReference>
<proteinExistence type="predicted"/>